<protein>
    <submittedName>
        <fullName evidence="2">Uncharacterized protein</fullName>
    </submittedName>
</protein>
<evidence type="ECO:0000256" key="1">
    <source>
        <dbReference type="SAM" id="MobiDB-lite"/>
    </source>
</evidence>
<dbReference type="Proteomes" id="UP000593571">
    <property type="component" value="Unassembled WGS sequence"/>
</dbReference>
<name>A0A7J8DIX0_ROUAE</name>
<comment type="caution">
    <text evidence="2">The sequence shown here is derived from an EMBL/GenBank/DDBJ whole genome shotgun (WGS) entry which is preliminary data.</text>
</comment>
<proteinExistence type="predicted"/>
<gene>
    <name evidence="2" type="ORF">HJG63_008725</name>
</gene>
<sequence>MQRGPPSTPRALRRASRELRVPACNAGRERAVLSCAETSAQSPSQRTSAGRRPAPRALRRASRELQVPACNAGREPAVLPRIATSSSRSASLGVRCAVEAQKAVGAGPATLRWVVCLGCSAPAQPLAVGAALPTCPRVGRPRCCRRFAVREK</sequence>
<evidence type="ECO:0000313" key="2">
    <source>
        <dbReference type="EMBL" id="KAF6422939.1"/>
    </source>
</evidence>
<accession>A0A7J8DIX0</accession>
<keyword evidence="3" id="KW-1185">Reference proteome</keyword>
<dbReference type="AlphaFoldDB" id="A0A7J8DIX0"/>
<feature type="region of interest" description="Disordered" evidence="1">
    <location>
        <begin position="35"/>
        <end position="63"/>
    </location>
</feature>
<dbReference type="EMBL" id="JACASE010000012">
    <property type="protein sequence ID" value="KAF6422939.1"/>
    <property type="molecule type" value="Genomic_DNA"/>
</dbReference>
<reference evidence="2 3" key="1">
    <citation type="journal article" date="2020" name="Nature">
        <title>Six reference-quality genomes reveal evolution of bat adaptations.</title>
        <authorList>
            <person name="Jebb D."/>
            <person name="Huang Z."/>
            <person name="Pippel M."/>
            <person name="Hughes G.M."/>
            <person name="Lavrichenko K."/>
            <person name="Devanna P."/>
            <person name="Winkler S."/>
            <person name="Jermiin L.S."/>
            <person name="Skirmuntt E.C."/>
            <person name="Katzourakis A."/>
            <person name="Burkitt-Gray L."/>
            <person name="Ray D.A."/>
            <person name="Sullivan K.A.M."/>
            <person name="Roscito J.G."/>
            <person name="Kirilenko B.M."/>
            <person name="Davalos L.M."/>
            <person name="Corthals A.P."/>
            <person name="Power M.L."/>
            <person name="Jones G."/>
            <person name="Ransome R.D."/>
            <person name="Dechmann D.K.N."/>
            <person name="Locatelli A.G."/>
            <person name="Puechmaille S.J."/>
            <person name="Fedrigo O."/>
            <person name="Jarvis E.D."/>
            <person name="Hiller M."/>
            <person name="Vernes S.C."/>
            <person name="Myers E.W."/>
            <person name="Teeling E.C."/>
        </authorList>
    </citation>
    <scope>NUCLEOTIDE SEQUENCE [LARGE SCALE GENOMIC DNA]</scope>
    <source>
        <strain evidence="2">MRouAeg1</strain>
        <tissue evidence="2">Muscle</tissue>
    </source>
</reference>
<feature type="compositionally biased region" description="Polar residues" evidence="1">
    <location>
        <begin position="36"/>
        <end position="47"/>
    </location>
</feature>
<organism evidence="2 3">
    <name type="scientific">Rousettus aegyptiacus</name>
    <name type="common">Egyptian fruit bat</name>
    <name type="synonym">Pteropus aegyptiacus</name>
    <dbReference type="NCBI Taxonomy" id="9407"/>
    <lineage>
        <taxon>Eukaryota</taxon>
        <taxon>Metazoa</taxon>
        <taxon>Chordata</taxon>
        <taxon>Craniata</taxon>
        <taxon>Vertebrata</taxon>
        <taxon>Euteleostomi</taxon>
        <taxon>Mammalia</taxon>
        <taxon>Eutheria</taxon>
        <taxon>Laurasiatheria</taxon>
        <taxon>Chiroptera</taxon>
        <taxon>Yinpterochiroptera</taxon>
        <taxon>Pteropodoidea</taxon>
        <taxon>Pteropodidae</taxon>
        <taxon>Rousettinae</taxon>
        <taxon>Rousettus</taxon>
    </lineage>
</organism>
<evidence type="ECO:0000313" key="3">
    <source>
        <dbReference type="Proteomes" id="UP000593571"/>
    </source>
</evidence>